<name>A0A0B7BEH4_9EUPU</name>
<sequence>MMSPHHTYAQIANHFEIKQTFYFMIQQQQCMCDFHCQSVIFSQSLHSKLFERADQSISIFSDGSDQSTN</sequence>
<dbReference type="EMBL" id="HACG01043690">
    <property type="protein sequence ID" value="CEK90555.1"/>
    <property type="molecule type" value="Transcribed_RNA"/>
</dbReference>
<evidence type="ECO:0000313" key="2">
    <source>
        <dbReference type="EMBL" id="CEK90555.1"/>
    </source>
</evidence>
<proteinExistence type="predicted"/>
<protein>
    <submittedName>
        <fullName evidence="2">Uncharacterized protein</fullName>
    </submittedName>
</protein>
<feature type="non-terminal residue" evidence="2">
    <location>
        <position position="69"/>
    </location>
</feature>
<dbReference type="AlphaFoldDB" id="A0A0B7BEH4"/>
<gene>
    <name evidence="2" type="primary">ORF177468</name>
    <name evidence="1" type="synonym">ORF177465</name>
</gene>
<organism evidence="2">
    <name type="scientific">Arion vulgaris</name>
    <dbReference type="NCBI Taxonomy" id="1028688"/>
    <lineage>
        <taxon>Eukaryota</taxon>
        <taxon>Metazoa</taxon>
        <taxon>Spiralia</taxon>
        <taxon>Lophotrochozoa</taxon>
        <taxon>Mollusca</taxon>
        <taxon>Gastropoda</taxon>
        <taxon>Heterobranchia</taxon>
        <taxon>Euthyneura</taxon>
        <taxon>Panpulmonata</taxon>
        <taxon>Eupulmonata</taxon>
        <taxon>Stylommatophora</taxon>
        <taxon>Helicina</taxon>
        <taxon>Arionoidea</taxon>
        <taxon>Arionidae</taxon>
        <taxon>Arion</taxon>
    </lineage>
</organism>
<evidence type="ECO:0000313" key="1">
    <source>
        <dbReference type="EMBL" id="CEK90554.1"/>
    </source>
</evidence>
<reference evidence="2" key="1">
    <citation type="submission" date="2014-12" db="EMBL/GenBank/DDBJ databases">
        <title>Insight into the proteome of Arion vulgaris.</title>
        <authorList>
            <person name="Aradska J."/>
            <person name="Bulat T."/>
            <person name="Smidak R."/>
            <person name="Sarate P."/>
            <person name="Gangsoo J."/>
            <person name="Sialana F."/>
            <person name="Bilban M."/>
            <person name="Lubec G."/>
        </authorList>
    </citation>
    <scope>NUCLEOTIDE SEQUENCE</scope>
    <source>
        <tissue evidence="2">Skin</tissue>
    </source>
</reference>
<accession>A0A0B7BEH4</accession>
<dbReference type="EMBL" id="HACG01043689">
    <property type="protein sequence ID" value="CEK90554.1"/>
    <property type="molecule type" value="Transcribed_RNA"/>
</dbReference>